<evidence type="ECO:0000256" key="1">
    <source>
        <dbReference type="SAM" id="MobiDB-lite"/>
    </source>
</evidence>
<evidence type="ECO:0000313" key="2">
    <source>
        <dbReference type="EMBL" id="PSR87365.1"/>
    </source>
</evidence>
<dbReference type="EMBL" id="MLYV02000514">
    <property type="protein sequence ID" value="PSR87365.1"/>
    <property type="molecule type" value="Genomic_DNA"/>
</dbReference>
<dbReference type="AlphaFoldDB" id="A0A2R6P8S2"/>
<sequence length="154" mass="16694">MLPLVVKTEVMTIVVRIVVTSAGEVVFVDITELLAGELVMGRNGRVVTVNVDKSREFDREVGVTNEDKVVDDGVEGAAEVIVGGEIEKDVVVDDDVAGDEDEVEADVSDREEVIAEDEKVTVEEVTETDEKVEDEGTVVLDDDDKAGEEIEETD</sequence>
<feature type="region of interest" description="Disordered" evidence="1">
    <location>
        <begin position="99"/>
        <end position="154"/>
    </location>
</feature>
<proteinExistence type="predicted"/>
<keyword evidence="3" id="KW-1185">Reference proteome</keyword>
<reference evidence="2 3" key="1">
    <citation type="submission" date="2018-02" db="EMBL/GenBank/DDBJ databases">
        <title>Genome sequence of the basidiomycete white-rot fungus Phlebia centrifuga.</title>
        <authorList>
            <person name="Granchi Z."/>
            <person name="Peng M."/>
            <person name="de Vries R.P."/>
            <person name="Hilden K."/>
            <person name="Makela M.R."/>
            <person name="Grigoriev I."/>
            <person name="Riley R."/>
        </authorList>
    </citation>
    <scope>NUCLEOTIDE SEQUENCE [LARGE SCALE GENOMIC DNA]</scope>
    <source>
        <strain evidence="2 3">FBCC195</strain>
    </source>
</reference>
<accession>A0A2R6P8S2</accession>
<comment type="caution">
    <text evidence="2">The sequence shown here is derived from an EMBL/GenBank/DDBJ whole genome shotgun (WGS) entry which is preliminary data.</text>
</comment>
<protein>
    <submittedName>
        <fullName evidence="2">Uncharacterized protein</fullName>
    </submittedName>
</protein>
<dbReference type="Proteomes" id="UP000186601">
    <property type="component" value="Unassembled WGS sequence"/>
</dbReference>
<gene>
    <name evidence="2" type="ORF">PHLCEN_2v5182</name>
</gene>
<evidence type="ECO:0000313" key="3">
    <source>
        <dbReference type="Proteomes" id="UP000186601"/>
    </source>
</evidence>
<feature type="compositionally biased region" description="Acidic residues" evidence="1">
    <location>
        <begin position="124"/>
        <end position="154"/>
    </location>
</feature>
<name>A0A2R6P8S2_9APHY</name>
<feature type="compositionally biased region" description="Basic and acidic residues" evidence="1">
    <location>
        <begin position="107"/>
        <end position="122"/>
    </location>
</feature>
<organism evidence="2 3">
    <name type="scientific">Hermanssonia centrifuga</name>
    <dbReference type="NCBI Taxonomy" id="98765"/>
    <lineage>
        <taxon>Eukaryota</taxon>
        <taxon>Fungi</taxon>
        <taxon>Dikarya</taxon>
        <taxon>Basidiomycota</taxon>
        <taxon>Agaricomycotina</taxon>
        <taxon>Agaricomycetes</taxon>
        <taxon>Polyporales</taxon>
        <taxon>Meruliaceae</taxon>
        <taxon>Hermanssonia</taxon>
    </lineage>
</organism>